<feature type="compositionally biased region" description="Low complexity" evidence="1">
    <location>
        <begin position="26"/>
        <end position="38"/>
    </location>
</feature>
<accession>A0A811RBZ8</accession>
<protein>
    <recommendedName>
        <fullName evidence="2">F-box domain-containing protein</fullName>
    </recommendedName>
</protein>
<dbReference type="InterPro" id="IPR001810">
    <property type="entry name" value="F-box_dom"/>
</dbReference>
<evidence type="ECO:0000256" key="1">
    <source>
        <dbReference type="SAM" id="MobiDB-lite"/>
    </source>
</evidence>
<dbReference type="SMART" id="SM00256">
    <property type="entry name" value="FBOX"/>
    <property type="match status" value="1"/>
</dbReference>
<feature type="compositionally biased region" description="Basic residues" evidence="1">
    <location>
        <begin position="54"/>
        <end position="63"/>
    </location>
</feature>
<reference evidence="3" key="1">
    <citation type="submission" date="2020-10" db="EMBL/GenBank/DDBJ databases">
        <authorList>
            <person name="Han B."/>
            <person name="Lu T."/>
            <person name="Zhao Q."/>
            <person name="Huang X."/>
            <person name="Zhao Y."/>
        </authorList>
    </citation>
    <scope>NUCLEOTIDE SEQUENCE</scope>
</reference>
<dbReference type="Gene3D" id="1.20.1280.50">
    <property type="match status" value="1"/>
</dbReference>
<dbReference type="SUPFAM" id="SSF81383">
    <property type="entry name" value="F-box domain"/>
    <property type="match status" value="1"/>
</dbReference>
<dbReference type="Proteomes" id="UP000604825">
    <property type="component" value="Unassembled WGS sequence"/>
</dbReference>
<name>A0A811RBZ8_9POAL</name>
<evidence type="ECO:0000259" key="2">
    <source>
        <dbReference type="PROSITE" id="PS50181"/>
    </source>
</evidence>
<evidence type="ECO:0000313" key="3">
    <source>
        <dbReference type="EMBL" id="CAD6267524.1"/>
    </source>
</evidence>
<organism evidence="3 4">
    <name type="scientific">Miscanthus lutarioriparius</name>
    <dbReference type="NCBI Taxonomy" id="422564"/>
    <lineage>
        <taxon>Eukaryota</taxon>
        <taxon>Viridiplantae</taxon>
        <taxon>Streptophyta</taxon>
        <taxon>Embryophyta</taxon>
        <taxon>Tracheophyta</taxon>
        <taxon>Spermatophyta</taxon>
        <taxon>Magnoliopsida</taxon>
        <taxon>Liliopsida</taxon>
        <taxon>Poales</taxon>
        <taxon>Poaceae</taxon>
        <taxon>PACMAD clade</taxon>
        <taxon>Panicoideae</taxon>
        <taxon>Andropogonodae</taxon>
        <taxon>Andropogoneae</taxon>
        <taxon>Saccharinae</taxon>
        <taxon>Miscanthus</taxon>
    </lineage>
</organism>
<dbReference type="OrthoDB" id="658642at2759"/>
<gene>
    <name evidence="3" type="ORF">NCGR_LOCUS50829</name>
</gene>
<dbReference type="AlphaFoldDB" id="A0A811RBZ8"/>
<sequence>MASASAPRRSARACRPLPQPADGAMASTSAPRRSATARRPPPRLADSAMASTSARRRTARARRPLPLAADRATASTSAQARARRRSARGPAALTGLPDEVWEDIFLRLDAAADLARASAACSSFRRIISERRFLRRFRSLRSPAVLGFTDGDLYAPVDPPHRSAPEARALEKAADFTFSFLPGGWCFRHARDGRVLLARGISPKSDFCDFVVCDPMYRRCVKIPRIPDDLLASAAYNGMSHHVFPIRAPGGENDEEESFRVICTVQLHGKVVVFIFSSCNQTWRGIISTISLPRYGRVGMPDYAHGCVHWLLDFTGYSLMLDTSEMEFSILDLLPPPYSESQRAIIEAGEGRLGLLTIGDDTVDLYCKNWQNNGVAAQEWQHDKLIPLPEDYRIDYHWCIVGTAGRYVGLLAHLGMHFKYFVLDIKTFRLEELCTLKNGVMFFGFPYARFPPLLALPSI</sequence>
<evidence type="ECO:0000313" key="4">
    <source>
        <dbReference type="Proteomes" id="UP000604825"/>
    </source>
</evidence>
<dbReference type="PROSITE" id="PS50181">
    <property type="entry name" value="FBOX"/>
    <property type="match status" value="1"/>
</dbReference>
<dbReference type="InterPro" id="IPR036047">
    <property type="entry name" value="F-box-like_dom_sf"/>
</dbReference>
<feature type="region of interest" description="Disordered" evidence="1">
    <location>
        <begin position="1"/>
        <end position="89"/>
    </location>
</feature>
<feature type="domain" description="F-box" evidence="2">
    <location>
        <begin position="90"/>
        <end position="137"/>
    </location>
</feature>
<comment type="caution">
    <text evidence="3">The sequence shown here is derived from an EMBL/GenBank/DDBJ whole genome shotgun (WGS) entry which is preliminary data.</text>
</comment>
<feature type="compositionally biased region" description="Low complexity" evidence="1">
    <location>
        <begin position="64"/>
        <end position="80"/>
    </location>
</feature>
<dbReference type="Pfam" id="PF12937">
    <property type="entry name" value="F-box-like"/>
    <property type="match status" value="1"/>
</dbReference>
<dbReference type="EMBL" id="CAJGYO010000014">
    <property type="protein sequence ID" value="CAD6267524.1"/>
    <property type="molecule type" value="Genomic_DNA"/>
</dbReference>
<proteinExistence type="predicted"/>
<keyword evidence="4" id="KW-1185">Reference proteome</keyword>
<dbReference type="PANTHER" id="PTHR31264:SF7">
    <property type="entry name" value="F-BOX DOMAIN CONTAINING PROTEIN, EXPRESSED"/>
    <property type="match status" value="1"/>
</dbReference>
<dbReference type="PANTHER" id="PTHR31264">
    <property type="entry name" value="OS07G0554500 PROTEIN-RELATED"/>
    <property type="match status" value="1"/>
</dbReference>